<evidence type="ECO:0000256" key="4">
    <source>
        <dbReference type="SAM" id="MobiDB-lite"/>
    </source>
</evidence>
<dbReference type="PANTHER" id="PTHR31001">
    <property type="entry name" value="UNCHARACTERIZED TRANSCRIPTIONAL REGULATORY PROTEIN"/>
    <property type="match status" value="1"/>
</dbReference>
<protein>
    <recommendedName>
        <fullName evidence="7">Transcription factor domain-containing protein</fullName>
    </recommendedName>
</protein>
<evidence type="ECO:0008006" key="7">
    <source>
        <dbReference type="Google" id="ProtNLM"/>
    </source>
</evidence>
<dbReference type="AlphaFoldDB" id="A0A1L7XF58"/>
<feature type="region of interest" description="Disordered" evidence="4">
    <location>
        <begin position="1"/>
        <end position="29"/>
    </location>
</feature>
<keyword evidence="3" id="KW-0539">Nucleus</keyword>
<name>A0A1L7XF58_9HELO</name>
<dbReference type="EMBL" id="FJOG01000024">
    <property type="protein sequence ID" value="CZR63679.1"/>
    <property type="molecule type" value="Genomic_DNA"/>
</dbReference>
<evidence type="ECO:0000256" key="3">
    <source>
        <dbReference type="ARBA" id="ARBA00023242"/>
    </source>
</evidence>
<dbReference type="PANTHER" id="PTHR31001:SF50">
    <property type="entry name" value="ZN(II)2CYS6 TRANSCRIPTION FACTOR (EUROFUNG)"/>
    <property type="match status" value="1"/>
</dbReference>
<keyword evidence="6" id="KW-1185">Reference proteome</keyword>
<proteinExistence type="predicted"/>
<dbReference type="OrthoDB" id="424974at2759"/>
<evidence type="ECO:0000256" key="1">
    <source>
        <dbReference type="ARBA" id="ARBA00004123"/>
    </source>
</evidence>
<evidence type="ECO:0000313" key="5">
    <source>
        <dbReference type="EMBL" id="CZR63679.1"/>
    </source>
</evidence>
<evidence type="ECO:0000313" key="6">
    <source>
        <dbReference type="Proteomes" id="UP000184330"/>
    </source>
</evidence>
<reference evidence="5 6" key="1">
    <citation type="submission" date="2016-03" db="EMBL/GenBank/DDBJ databases">
        <authorList>
            <person name="Ploux O."/>
        </authorList>
    </citation>
    <scope>NUCLEOTIDE SEQUENCE [LARGE SCALE GENOMIC DNA]</scope>
    <source>
        <strain evidence="5 6">UAMH 11012</strain>
    </source>
</reference>
<evidence type="ECO:0000256" key="2">
    <source>
        <dbReference type="ARBA" id="ARBA00022723"/>
    </source>
</evidence>
<comment type="subcellular location">
    <subcellularLocation>
        <location evidence="1">Nucleus</location>
    </subcellularLocation>
</comment>
<dbReference type="GO" id="GO:0005634">
    <property type="term" value="C:nucleus"/>
    <property type="evidence" value="ECO:0007669"/>
    <property type="project" value="UniProtKB-SubCell"/>
</dbReference>
<dbReference type="InterPro" id="IPR050613">
    <property type="entry name" value="Sec_Metabolite_Reg"/>
</dbReference>
<accession>A0A1L7XF58</accession>
<keyword evidence="2" id="KW-0479">Metal-binding</keyword>
<sequence>MQHSAPSDGVGAQLPQGRHAAPRDDDLRQRVARLEKLLAQSNASVGLTPPEDDASIKTPNTQLSISEEVVGIRDLLDNLLENEPNESTETSGRTPVRASICFFSQLVDIYLYRVDPVFKVTHAPSLRATLADAFMKKNVFNYSIQTNPTCVPSSGWLLKFHFRDVVAYHNQSDGLAGICHLLGILDLQAAFDRGSYSAFASGVMLRIPPVHINDSDISPDALAPQLERNTFSGMNFACATYEMLRQMRRLIHTPLDSDGCPLQDMQLDWTQRYDVVDDCARALNDKYLRYCNTNDTFQCFTKVVCNAMVVTLRLLVRRPMYRSYKLDPPPNDDFDVPDTATEILEKSLHKMENNIFKSWEWFAWIKWYAVAIVFAELCEHTEGPVERAWVVAEASFAKYKTLIHDPTLWCSLEKLRRKAQPARSAKVSIMDCGDICGTHINAPLEPGKLPTHTISPDWTFTKTDYDSSDQRDSSWMFWTNWESFVQDLGDPVQLNLGNGFY</sequence>
<dbReference type="Proteomes" id="UP000184330">
    <property type="component" value="Unassembled WGS sequence"/>
</dbReference>
<organism evidence="5 6">
    <name type="scientific">Phialocephala subalpina</name>
    <dbReference type="NCBI Taxonomy" id="576137"/>
    <lineage>
        <taxon>Eukaryota</taxon>
        <taxon>Fungi</taxon>
        <taxon>Dikarya</taxon>
        <taxon>Ascomycota</taxon>
        <taxon>Pezizomycotina</taxon>
        <taxon>Leotiomycetes</taxon>
        <taxon>Helotiales</taxon>
        <taxon>Mollisiaceae</taxon>
        <taxon>Phialocephala</taxon>
        <taxon>Phialocephala fortinii species complex</taxon>
    </lineage>
</organism>
<gene>
    <name evidence="5" type="ORF">PAC_13576</name>
</gene>
<dbReference type="GO" id="GO:0046872">
    <property type="term" value="F:metal ion binding"/>
    <property type="evidence" value="ECO:0007669"/>
    <property type="project" value="UniProtKB-KW"/>
</dbReference>